<dbReference type="PANTHER" id="PTHR45951">
    <property type="entry name" value="PROTEIN DISPATCHED-RELATED"/>
    <property type="match status" value="1"/>
</dbReference>
<proteinExistence type="predicted"/>
<feature type="transmembrane region" description="Helical" evidence="6">
    <location>
        <begin position="32"/>
        <end position="55"/>
    </location>
</feature>
<dbReference type="GO" id="GO:0007224">
    <property type="term" value="P:smoothened signaling pathway"/>
    <property type="evidence" value="ECO:0007669"/>
    <property type="project" value="TreeGrafter"/>
</dbReference>
<dbReference type="SUPFAM" id="SSF82866">
    <property type="entry name" value="Multidrug efflux transporter AcrB transmembrane domain"/>
    <property type="match status" value="1"/>
</dbReference>
<keyword evidence="5" id="KW-0325">Glycoprotein</keyword>
<organism evidence="7 8">
    <name type="scientific">Trichostrongylus colubriformis</name>
    <name type="common">Black scour worm</name>
    <dbReference type="NCBI Taxonomy" id="6319"/>
    <lineage>
        <taxon>Eukaryota</taxon>
        <taxon>Metazoa</taxon>
        <taxon>Ecdysozoa</taxon>
        <taxon>Nematoda</taxon>
        <taxon>Chromadorea</taxon>
        <taxon>Rhabditida</taxon>
        <taxon>Rhabditina</taxon>
        <taxon>Rhabditomorpha</taxon>
        <taxon>Strongyloidea</taxon>
        <taxon>Trichostrongylidae</taxon>
        <taxon>Trichostrongylus</taxon>
    </lineage>
</organism>
<dbReference type="PANTHER" id="PTHR45951:SF3">
    <property type="entry name" value="PROTEIN DISPATCHED"/>
    <property type="match status" value="1"/>
</dbReference>
<evidence type="ECO:0000313" key="7">
    <source>
        <dbReference type="EMBL" id="KAK5972941.1"/>
    </source>
</evidence>
<keyword evidence="3 6" id="KW-1133">Transmembrane helix</keyword>
<keyword evidence="4 6" id="KW-0472">Membrane</keyword>
<evidence type="ECO:0000256" key="6">
    <source>
        <dbReference type="SAM" id="Phobius"/>
    </source>
</evidence>
<keyword evidence="8" id="KW-1185">Reference proteome</keyword>
<gene>
    <name evidence="7" type="ORF">GCK32_018758</name>
</gene>
<dbReference type="GO" id="GO:0016020">
    <property type="term" value="C:membrane"/>
    <property type="evidence" value="ECO:0007669"/>
    <property type="project" value="UniProtKB-SubCell"/>
</dbReference>
<dbReference type="Gene3D" id="1.20.1640.10">
    <property type="entry name" value="Multidrug efflux transporter AcrB transmembrane domain"/>
    <property type="match status" value="1"/>
</dbReference>
<dbReference type="Proteomes" id="UP001331761">
    <property type="component" value="Unassembled WGS sequence"/>
</dbReference>
<comment type="subcellular location">
    <subcellularLocation>
        <location evidence="1">Membrane</location>
        <topology evidence="1">Multi-pass membrane protein</topology>
    </subcellularLocation>
</comment>
<evidence type="ECO:0000313" key="8">
    <source>
        <dbReference type="Proteomes" id="UP001331761"/>
    </source>
</evidence>
<sequence>MIEENCRRITEGANGLKIMCLSSSEITKYYDIIATLSSSTLLAVAISVAVSFVVVIACTRRLILSLVSVTVICCVILWTTAVLILFGWELSVVESTIIV</sequence>
<accession>A0AAN8F452</accession>
<evidence type="ECO:0000256" key="2">
    <source>
        <dbReference type="ARBA" id="ARBA00022692"/>
    </source>
</evidence>
<feature type="transmembrane region" description="Helical" evidence="6">
    <location>
        <begin position="62"/>
        <end position="86"/>
    </location>
</feature>
<evidence type="ECO:0000256" key="1">
    <source>
        <dbReference type="ARBA" id="ARBA00004141"/>
    </source>
</evidence>
<dbReference type="InterPro" id="IPR052081">
    <property type="entry name" value="Dispatched_Hh_regulator"/>
</dbReference>
<feature type="non-terminal residue" evidence="7">
    <location>
        <position position="99"/>
    </location>
</feature>
<keyword evidence="2 6" id="KW-0812">Transmembrane</keyword>
<reference evidence="7 8" key="1">
    <citation type="submission" date="2019-10" db="EMBL/GenBank/DDBJ databases">
        <title>Assembly and Annotation for the nematode Trichostrongylus colubriformis.</title>
        <authorList>
            <person name="Martin J."/>
        </authorList>
    </citation>
    <scope>NUCLEOTIDE SEQUENCE [LARGE SCALE GENOMIC DNA]</scope>
    <source>
        <strain evidence="7">G859</strain>
        <tissue evidence="7">Whole worm</tissue>
    </source>
</reference>
<comment type="caution">
    <text evidence="7">The sequence shown here is derived from an EMBL/GenBank/DDBJ whole genome shotgun (WGS) entry which is preliminary data.</text>
</comment>
<protein>
    <submittedName>
        <fullName evidence="7">Uncharacterized protein</fullName>
    </submittedName>
</protein>
<dbReference type="AlphaFoldDB" id="A0AAN8F452"/>
<name>A0AAN8F452_TRICO</name>
<dbReference type="EMBL" id="WIXE01016111">
    <property type="protein sequence ID" value="KAK5972941.1"/>
    <property type="molecule type" value="Genomic_DNA"/>
</dbReference>
<evidence type="ECO:0000256" key="3">
    <source>
        <dbReference type="ARBA" id="ARBA00022989"/>
    </source>
</evidence>
<evidence type="ECO:0000256" key="4">
    <source>
        <dbReference type="ARBA" id="ARBA00023136"/>
    </source>
</evidence>
<dbReference type="GO" id="GO:0022857">
    <property type="term" value="F:transmembrane transporter activity"/>
    <property type="evidence" value="ECO:0007669"/>
    <property type="project" value="TreeGrafter"/>
</dbReference>
<evidence type="ECO:0000256" key="5">
    <source>
        <dbReference type="ARBA" id="ARBA00023180"/>
    </source>
</evidence>